<feature type="region of interest" description="Disordered" evidence="2">
    <location>
        <begin position="70"/>
        <end position="94"/>
    </location>
</feature>
<sequence length="142" mass="15480">MRVVSNARDPPPGAAVRPAVRRAAFVPPKLREFARGGLWYNEDPPLKPMSGPKFDEWCAEWERQRRAKEAWNASIGSTSGGGAPLAGEEEEDEDPAFLKAIQESLKDAAERKSAEEEDRAAAIAAVKEAEAEADGYIIDLSD</sequence>
<name>A0AAD8S0Z7_LOLMU</name>
<evidence type="ECO:0000256" key="2">
    <source>
        <dbReference type="SAM" id="MobiDB-lite"/>
    </source>
</evidence>
<comment type="caution">
    <text evidence="3">The sequence shown here is derived from an EMBL/GenBank/DDBJ whole genome shotgun (WGS) entry which is preliminary data.</text>
</comment>
<proteinExistence type="predicted"/>
<keyword evidence="1" id="KW-0175">Coiled coil</keyword>
<feature type="coiled-coil region" evidence="1">
    <location>
        <begin position="98"/>
        <end position="132"/>
    </location>
</feature>
<dbReference type="EMBL" id="JAUUTY010000004">
    <property type="protein sequence ID" value="KAK1642495.1"/>
    <property type="molecule type" value="Genomic_DNA"/>
</dbReference>
<gene>
    <name evidence="3" type="ORF">QYE76_060300</name>
</gene>
<reference evidence="3" key="1">
    <citation type="submission" date="2023-07" db="EMBL/GenBank/DDBJ databases">
        <title>A chromosome-level genome assembly of Lolium multiflorum.</title>
        <authorList>
            <person name="Chen Y."/>
            <person name="Copetti D."/>
            <person name="Kolliker R."/>
            <person name="Studer B."/>
        </authorList>
    </citation>
    <scope>NUCLEOTIDE SEQUENCE</scope>
    <source>
        <strain evidence="3">02402/16</strain>
        <tissue evidence="3">Leaf</tissue>
    </source>
</reference>
<evidence type="ECO:0000256" key="1">
    <source>
        <dbReference type="SAM" id="Coils"/>
    </source>
</evidence>
<dbReference type="PROSITE" id="PS50330">
    <property type="entry name" value="UIM"/>
    <property type="match status" value="1"/>
</dbReference>
<evidence type="ECO:0000313" key="3">
    <source>
        <dbReference type="EMBL" id="KAK1642495.1"/>
    </source>
</evidence>
<protein>
    <submittedName>
        <fullName evidence="3">Uncharacterized protein</fullName>
    </submittedName>
</protein>
<keyword evidence="4" id="KW-1185">Reference proteome</keyword>
<dbReference type="AlphaFoldDB" id="A0AAD8S0Z7"/>
<evidence type="ECO:0000313" key="4">
    <source>
        <dbReference type="Proteomes" id="UP001231189"/>
    </source>
</evidence>
<dbReference type="Proteomes" id="UP001231189">
    <property type="component" value="Unassembled WGS sequence"/>
</dbReference>
<organism evidence="3 4">
    <name type="scientific">Lolium multiflorum</name>
    <name type="common">Italian ryegrass</name>
    <name type="synonym">Lolium perenne subsp. multiflorum</name>
    <dbReference type="NCBI Taxonomy" id="4521"/>
    <lineage>
        <taxon>Eukaryota</taxon>
        <taxon>Viridiplantae</taxon>
        <taxon>Streptophyta</taxon>
        <taxon>Embryophyta</taxon>
        <taxon>Tracheophyta</taxon>
        <taxon>Spermatophyta</taxon>
        <taxon>Magnoliopsida</taxon>
        <taxon>Liliopsida</taxon>
        <taxon>Poales</taxon>
        <taxon>Poaceae</taxon>
        <taxon>BOP clade</taxon>
        <taxon>Pooideae</taxon>
        <taxon>Poodae</taxon>
        <taxon>Poeae</taxon>
        <taxon>Poeae Chloroplast Group 2 (Poeae type)</taxon>
        <taxon>Loliodinae</taxon>
        <taxon>Loliinae</taxon>
        <taxon>Lolium</taxon>
    </lineage>
</organism>
<accession>A0AAD8S0Z7</accession>
<dbReference type="InterPro" id="IPR003903">
    <property type="entry name" value="UIM_dom"/>
</dbReference>